<dbReference type="InterPro" id="IPR029903">
    <property type="entry name" value="RmlD-like-bd"/>
</dbReference>
<feature type="domain" description="RmlD-like substrate binding" evidence="3">
    <location>
        <begin position="3"/>
        <end position="203"/>
    </location>
</feature>
<comment type="function">
    <text evidence="2">Catalyzes the reduction of dTDP-6-deoxy-L-lyxo-4-hexulose to yield dTDP-L-rhamnose.</text>
</comment>
<reference evidence="4 5" key="1">
    <citation type="submission" date="2020-05" db="EMBL/GenBank/DDBJ databases">
        <title>Complete genome sequence of of a novel Thermoleptolyngbya strain isolated from hot springs of Ganzi, Sichuan China.</title>
        <authorList>
            <person name="Tang J."/>
            <person name="Daroch M."/>
            <person name="Li L."/>
            <person name="Waleron K."/>
            <person name="Waleron M."/>
            <person name="Waleron M."/>
        </authorList>
    </citation>
    <scope>NUCLEOTIDE SEQUENCE [LARGE SCALE GENOMIC DNA]</scope>
    <source>
        <strain evidence="4 5">PKUAC-SCTA183</strain>
    </source>
</reference>
<comment type="similarity">
    <text evidence="1 2">Belongs to the dTDP-4-dehydrorhamnose reductase family.</text>
</comment>
<dbReference type="AlphaFoldDB" id="A0A6M8BH76"/>
<dbReference type="InterPro" id="IPR005913">
    <property type="entry name" value="dTDP_dehydrorham_reduct"/>
</dbReference>
<dbReference type="Gene3D" id="3.40.50.720">
    <property type="entry name" value="NAD(P)-binding Rossmann-like Domain"/>
    <property type="match status" value="1"/>
</dbReference>
<dbReference type="UniPathway" id="UPA00124"/>
<dbReference type="EMBL" id="CP053661">
    <property type="protein sequence ID" value="QKD84217.1"/>
    <property type="molecule type" value="Genomic_DNA"/>
</dbReference>
<dbReference type="InterPro" id="IPR036291">
    <property type="entry name" value="NAD(P)-bd_dom_sf"/>
</dbReference>
<keyword evidence="2" id="KW-0521">NADP</keyword>
<dbReference type="Pfam" id="PF04321">
    <property type="entry name" value="RmlD_sub_bind"/>
    <property type="match status" value="2"/>
</dbReference>
<name>A0A6M8BH76_9CYAN</name>
<dbReference type="RefSeq" id="WP_172358264.1">
    <property type="nucleotide sequence ID" value="NZ_CP053661.1"/>
</dbReference>
<evidence type="ECO:0000259" key="3">
    <source>
        <dbReference type="Pfam" id="PF04321"/>
    </source>
</evidence>
<dbReference type="SUPFAM" id="SSF51735">
    <property type="entry name" value="NAD(P)-binding Rossmann-fold domains"/>
    <property type="match status" value="1"/>
</dbReference>
<evidence type="ECO:0000256" key="2">
    <source>
        <dbReference type="RuleBase" id="RU364082"/>
    </source>
</evidence>
<dbReference type="KEGG" id="theu:HPC62_20375"/>
<proteinExistence type="inferred from homology"/>
<evidence type="ECO:0000313" key="4">
    <source>
        <dbReference type="EMBL" id="QKD84217.1"/>
    </source>
</evidence>
<dbReference type="CDD" id="cd05254">
    <property type="entry name" value="dTDP_HR_like_SDR_e"/>
    <property type="match status" value="1"/>
</dbReference>
<dbReference type="GO" id="GO:0008831">
    <property type="term" value="F:dTDP-4-dehydrorhamnose reductase activity"/>
    <property type="evidence" value="ECO:0007669"/>
    <property type="project" value="UniProtKB-EC"/>
</dbReference>
<dbReference type="EC" id="1.1.1.133" evidence="2"/>
<evidence type="ECO:0000256" key="1">
    <source>
        <dbReference type="ARBA" id="ARBA00010944"/>
    </source>
</evidence>
<sequence length="329" mass="35851">MTSILLIGAAGQLGQELQRKLPCIGTVKSLDRRCLDLTQTDRIYQAVYECKPDVIVNAAAYTAVDQAEREPELAHAINAEAPTTLAEIASRIGASLVHVSTDYVFDGQSHTPYQEAALTGPISAYGRSKLAGEIGIRQACDRHIILRTSWVYSTWGKSNFVKTMLRLGGDRPEIRVVADQVGAPTWAADLAQAIAILISRSGATSDRVHQGLPNGLLVQSSSPVNGSSQESLWGTYHFTNSGVASWYDFSVAIFEIASQLGFPLQVQRIVPISTAEYPTPAQRPAYSVLSLKKTAAALGGYPPHWRQSLKKMLAELYTHSYESAYSLRR</sequence>
<keyword evidence="5" id="KW-1185">Reference proteome</keyword>
<keyword evidence="2 4" id="KW-0560">Oxidoreductase</keyword>
<accession>A0A6M8BH76</accession>
<dbReference type="PANTHER" id="PTHR10491:SF4">
    <property type="entry name" value="METHIONINE ADENOSYLTRANSFERASE 2 SUBUNIT BETA"/>
    <property type="match status" value="1"/>
</dbReference>
<dbReference type="PANTHER" id="PTHR10491">
    <property type="entry name" value="DTDP-4-DEHYDRORHAMNOSE REDUCTASE"/>
    <property type="match status" value="1"/>
</dbReference>
<dbReference type="Gene3D" id="3.90.25.10">
    <property type="entry name" value="UDP-galactose 4-epimerase, domain 1"/>
    <property type="match status" value="1"/>
</dbReference>
<dbReference type="Proteomes" id="UP000505210">
    <property type="component" value="Chromosome"/>
</dbReference>
<dbReference type="GO" id="GO:0005829">
    <property type="term" value="C:cytosol"/>
    <property type="evidence" value="ECO:0007669"/>
    <property type="project" value="TreeGrafter"/>
</dbReference>
<gene>
    <name evidence="4" type="primary">rfbD</name>
    <name evidence="4" type="ORF">HPC62_20375</name>
</gene>
<feature type="domain" description="RmlD-like substrate binding" evidence="3">
    <location>
        <begin position="228"/>
        <end position="317"/>
    </location>
</feature>
<organism evidence="4 5">
    <name type="scientific">Thermoleptolyngbya sichuanensis A183</name>
    <dbReference type="NCBI Taxonomy" id="2737172"/>
    <lineage>
        <taxon>Bacteria</taxon>
        <taxon>Bacillati</taxon>
        <taxon>Cyanobacteriota</taxon>
        <taxon>Cyanophyceae</taxon>
        <taxon>Oculatellales</taxon>
        <taxon>Oculatellaceae</taxon>
        <taxon>Thermoleptolyngbya</taxon>
        <taxon>Thermoleptolyngbya sichuanensis</taxon>
    </lineage>
</organism>
<comment type="pathway">
    <text evidence="2">Carbohydrate biosynthesis; dTDP-L-rhamnose biosynthesis.</text>
</comment>
<dbReference type="NCBIfam" id="TIGR01214">
    <property type="entry name" value="rmlD"/>
    <property type="match status" value="1"/>
</dbReference>
<protein>
    <recommendedName>
        <fullName evidence="2">dTDP-4-dehydrorhamnose reductase</fullName>
        <ecNumber evidence="2">1.1.1.133</ecNumber>
    </recommendedName>
</protein>
<dbReference type="GO" id="GO:0019305">
    <property type="term" value="P:dTDP-rhamnose biosynthetic process"/>
    <property type="evidence" value="ECO:0007669"/>
    <property type="project" value="UniProtKB-UniPathway"/>
</dbReference>
<evidence type="ECO:0000313" key="5">
    <source>
        <dbReference type="Proteomes" id="UP000505210"/>
    </source>
</evidence>